<sequence>MHLPSFLIHSSASPEMRGWVLNLSQRQTTDVIITVRKSVPNCRIHRTSPCRHKSMQSFTEASSGRTNSRTCACLSPSHSMKVSVLNVLLNLAISQNCNCNKNYLNLMNKTKKQLPRRRRGATSKRPFRKMQMHVPFTRPRPQ</sequence>
<protein>
    <submittedName>
        <fullName evidence="1">Uncharacterized protein</fullName>
    </submittedName>
</protein>
<evidence type="ECO:0000313" key="2">
    <source>
        <dbReference type="Proteomes" id="UP001430953"/>
    </source>
</evidence>
<organism evidence="1 2">
    <name type="scientific">Cardiocondyla obscurior</name>
    <dbReference type="NCBI Taxonomy" id="286306"/>
    <lineage>
        <taxon>Eukaryota</taxon>
        <taxon>Metazoa</taxon>
        <taxon>Ecdysozoa</taxon>
        <taxon>Arthropoda</taxon>
        <taxon>Hexapoda</taxon>
        <taxon>Insecta</taxon>
        <taxon>Pterygota</taxon>
        <taxon>Neoptera</taxon>
        <taxon>Endopterygota</taxon>
        <taxon>Hymenoptera</taxon>
        <taxon>Apocrita</taxon>
        <taxon>Aculeata</taxon>
        <taxon>Formicoidea</taxon>
        <taxon>Formicidae</taxon>
        <taxon>Myrmicinae</taxon>
        <taxon>Cardiocondyla</taxon>
    </lineage>
</organism>
<dbReference type="AlphaFoldDB" id="A0AAW2FGR5"/>
<reference evidence="1 2" key="1">
    <citation type="submission" date="2023-03" db="EMBL/GenBank/DDBJ databases">
        <title>High recombination rates correlate with genetic variation in Cardiocondyla obscurior ants.</title>
        <authorList>
            <person name="Errbii M."/>
        </authorList>
    </citation>
    <scope>NUCLEOTIDE SEQUENCE [LARGE SCALE GENOMIC DNA]</scope>
    <source>
        <strain evidence="1">Alpha-2009</strain>
        <tissue evidence="1">Whole body</tissue>
    </source>
</reference>
<dbReference type="EMBL" id="JADYXP020000010">
    <property type="protein sequence ID" value="KAL0115033.1"/>
    <property type="molecule type" value="Genomic_DNA"/>
</dbReference>
<keyword evidence="2" id="KW-1185">Reference proteome</keyword>
<name>A0AAW2FGR5_9HYME</name>
<dbReference type="Proteomes" id="UP001430953">
    <property type="component" value="Unassembled WGS sequence"/>
</dbReference>
<gene>
    <name evidence="1" type="ORF">PUN28_010533</name>
</gene>
<accession>A0AAW2FGR5</accession>
<proteinExistence type="predicted"/>
<comment type="caution">
    <text evidence="1">The sequence shown here is derived from an EMBL/GenBank/DDBJ whole genome shotgun (WGS) entry which is preliminary data.</text>
</comment>
<evidence type="ECO:0000313" key="1">
    <source>
        <dbReference type="EMBL" id="KAL0115033.1"/>
    </source>
</evidence>